<dbReference type="OrthoDB" id="9804785at2"/>
<evidence type="ECO:0000256" key="1">
    <source>
        <dbReference type="ARBA" id="ARBA00006611"/>
    </source>
</evidence>
<dbReference type="SUPFAM" id="SSF52540">
    <property type="entry name" value="P-loop containing nucleoside triphosphate hydrolases"/>
    <property type="match status" value="1"/>
</dbReference>
<sequence>MTEVDLPKILQYMVSKSGSDVFFHTGARIYMKTANGFAQLGDQLVPGQTEAIVREILTDAKTKHFDEHGEVDFSLSYKGIGRFRGNAFRQRGEVSLVLRHIDVEVPKIEDLGVPLVLKELALERRGLILVVGATGSGKSTTMAAIIDHRNETTGGHILTLEDPIEFVHSHKKSVVAQREIGADTRSFESGMRAAMREAPDVILLGEIRDLDSMEYALKFANTGHLALSTLHANNATMTMERVMGFYSQEDQEAQAMRIAQNLKAIVCQRLVPKKGGGKIPAVEIMINTPYVTDLMQKLEMGALHEAIEKGSNYGMQSFDQCMVKLYFDGMIDEQTAFDYADSKSNVKIKINLAKSGDRVSEMGEDLGLSLTPKDDN</sequence>
<name>A0A1T2KTV0_9GAMM</name>
<dbReference type="SMART" id="SM00382">
    <property type="entry name" value="AAA"/>
    <property type="match status" value="1"/>
</dbReference>
<feature type="domain" description="Bacterial type II secretion system protein E" evidence="2">
    <location>
        <begin position="195"/>
        <end position="209"/>
    </location>
</feature>
<dbReference type="Proteomes" id="UP000190896">
    <property type="component" value="Unassembled WGS sequence"/>
</dbReference>
<protein>
    <submittedName>
        <fullName evidence="3">Type IV pili twitching motility protein PilT</fullName>
    </submittedName>
</protein>
<evidence type="ECO:0000313" key="4">
    <source>
        <dbReference type="Proteomes" id="UP000190896"/>
    </source>
</evidence>
<dbReference type="Pfam" id="PF00437">
    <property type="entry name" value="T2SSE"/>
    <property type="match status" value="1"/>
</dbReference>
<dbReference type="GO" id="GO:0005524">
    <property type="term" value="F:ATP binding"/>
    <property type="evidence" value="ECO:0007669"/>
    <property type="project" value="InterPro"/>
</dbReference>
<evidence type="ECO:0000259" key="2">
    <source>
        <dbReference type="PROSITE" id="PS00662"/>
    </source>
</evidence>
<dbReference type="InterPro" id="IPR001482">
    <property type="entry name" value="T2SS/T4SS_dom"/>
</dbReference>
<organism evidence="3 4">
    <name type="scientific">Solemya velesiana gill symbiont</name>
    <dbReference type="NCBI Taxonomy" id="1918948"/>
    <lineage>
        <taxon>Bacteria</taxon>
        <taxon>Pseudomonadati</taxon>
        <taxon>Pseudomonadota</taxon>
        <taxon>Gammaproteobacteria</taxon>
        <taxon>sulfur-oxidizing symbionts</taxon>
    </lineage>
</organism>
<dbReference type="InterPro" id="IPR027417">
    <property type="entry name" value="P-loop_NTPase"/>
</dbReference>
<dbReference type="Gene3D" id="3.40.50.300">
    <property type="entry name" value="P-loop containing nucleotide triphosphate hydrolases"/>
    <property type="match status" value="1"/>
</dbReference>
<keyword evidence="4" id="KW-1185">Reference proteome</keyword>
<dbReference type="PANTHER" id="PTHR30486:SF12">
    <property type="entry name" value="TYPE IV PILUS ATPASE PILU"/>
    <property type="match status" value="1"/>
</dbReference>
<dbReference type="AlphaFoldDB" id="A0A1T2KTV0"/>
<comment type="caution">
    <text evidence="3">The sequence shown here is derived from an EMBL/GenBank/DDBJ whole genome shotgun (WGS) entry which is preliminary data.</text>
</comment>
<evidence type="ECO:0000313" key="3">
    <source>
        <dbReference type="EMBL" id="OOZ36275.1"/>
    </source>
</evidence>
<proteinExistence type="inferred from homology"/>
<dbReference type="PROSITE" id="PS00662">
    <property type="entry name" value="T2SP_E"/>
    <property type="match status" value="1"/>
</dbReference>
<dbReference type="Gene3D" id="3.30.450.90">
    <property type="match status" value="1"/>
</dbReference>
<dbReference type="InterPro" id="IPR006321">
    <property type="entry name" value="PilT/PilU"/>
</dbReference>
<dbReference type="InterPro" id="IPR003593">
    <property type="entry name" value="AAA+_ATPase"/>
</dbReference>
<dbReference type="EMBL" id="MPRJ01000047">
    <property type="protein sequence ID" value="OOZ36275.1"/>
    <property type="molecule type" value="Genomic_DNA"/>
</dbReference>
<dbReference type="RefSeq" id="WP_078487452.1">
    <property type="nucleotide sequence ID" value="NZ_MPRJ01000047.1"/>
</dbReference>
<dbReference type="InterPro" id="IPR050921">
    <property type="entry name" value="T4SS_GSP_E_ATPase"/>
</dbReference>
<reference evidence="3 4" key="1">
    <citation type="submission" date="2016-11" db="EMBL/GenBank/DDBJ databases">
        <title>Mixed transmission modes and dynamic genome evolution in an obligate animal-bacterial symbiosis.</title>
        <authorList>
            <person name="Russell S.L."/>
            <person name="Corbett-Detig R.B."/>
            <person name="Cavanaugh C.M."/>
        </authorList>
    </citation>
    <scope>NUCLEOTIDE SEQUENCE [LARGE SCALE GENOMIC DNA]</scope>
    <source>
        <strain evidence="3">Se-Cadez</strain>
    </source>
</reference>
<dbReference type="CDD" id="cd01131">
    <property type="entry name" value="PilT"/>
    <property type="match status" value="1"/>
</dbReference>
<dbReference type="NCBIfam" id="TIGR01420">
    <property type="entry name" value="pilT_fam"/>
    <property type="match status" value="1"/>
</dbReference>
<comment type="similarity">
    <text evidence="1">Belongs to the GSP E family.</text>
</comment>
<accession>A0A1T2KTV0</accession>
<dbReference type="GO" id="GO:0016887">
    <property type="term" value="F:ATP hydrolysis activity"/>
    <property type="evidence" value="ECO:0007669"/>
    <property type="project" value="InterPro"/>
</dbReference>
<gene>
    <name evidence="3" type="ORF">BOW51_08090</name>
</gene>
<dbReference type="PANTHER" id="PTHR30486">
    <property type="entry name" value="TWITCHING MOTILITY PROTEIN PILT"/>
    <property type="match status" value="1"/>
</dbReference>